<dbReference type="Proteomes" id="UP001412067">
    <property type="component" value="Unassembled WGS sequence"/>
</dbReference>
<proteinExistence type="predicted"/>
<evidence type="ECO:0000256" key="1">
    <source>
        <dbReference type="SAM" id="MobiDB-lite"/>
    </source>
</evidence>
<feature type="region of interest" description="Disordered" evidence="1">
    <location>
        <begin position="1"/>
        <end position="51"/>
    </location>
</feature>
<feature type="compositionally biased region" description="Polar residues" evidence="1">
    <location>
        <begin position="30"/>
        <end position="40"/>
    </location>
</feature>
<dbReference type="EMBL" id="JBBWWR010000002">
    <property type="protein sequence ID" value="KAK8970019.1"/>
    <property type="molecule type" value="Genomic_DNA"/>
</dbReference>
<feature type="compositionally biased region" description="Polar residues" evidence="1">
    <location>
        <begin position="1"/>
        <end position="11"/>
    </location>
</feature>
<comment type="caution">
    <text evidence="2">The sequence shown here is derived from an EMBL/GenBank/DDBJ whole genome shotgun (WGS) entry which is preliminary data.</text>
</comment>
<organism evidence="2 3">
    <name type="scientific">Platanthera guangdongensis</name>
    <dbReference type="NCBI Taxonomy" id="2320717"/>
    <lineage>
        <taxon>Eukaryota</taxon>
        <taxon>Viridiplantae</taxon>
        <taxon>Streptophyta</taxon>
        <taxon>Embryophyta</taxon>
        <taxon>Tracheophyta</taxon>
        <taxon>Spermatophyta</taxon>
        <taxon>Magnoliopsida</taxon>
        <taxon>Liliopsida</taxon>
        <taxon>Asparagales</taxon>
        <taxon>Orchidaceae</taxon>
        <taxon>Orchidoideae</taxon>
        <taxon>Orchideae</taxon>
        <taxon>Orchidinae</taxon>
        <taxon>Platanthera</taxon>
    </lineage>
</organism>
<evidence type="ECO:0000313" key="2">
    <source>
        <dbReference type="EMBL" id="KAK8970019.1"/>
    </source>
</evidence>
<gene>
    <name evidence="2" type="ORF">KSP40_PGU010461</name>
</gene>
<accession>A0ABR2N0K3</accession>
<protein>
    <submittedName>
        <fullName evidence="2">Uncharacterized protein</fullName>
    </submittedName>
</protein>
<name>A0ABR2N0K3_9ASPA</name>
<sequence length="280" mass="31000">MQPLTNSSVDPDNTKSRIKKLRKKVETRNQSKNHLSVTRNRTQKLESISTSSSLRRLHSLSPASLQVSVSVGLSLRVSPLSFLLLTDTKNRGKVDSAYAPCTAFTPRTDPTKPCAPPRKQNAEMFYPRISFQGNYIDLGFFSILRPYPFVIFCKPGTKRRPKPSQNPKPESPCAFPPPLPFPTLSSSHDVSLQPPATTLLAASLSSLTTARSSHYLGAGIGGYLNRHGEAPPELLHEETFPILSGYSDCRFTFPSQFNCIISTAFNLCSCYSPNLVKFEF</sequence>
<evidence type="ECO:0000313" key="3">
    <source>
        <dbReference type="Proteomes" id="UP001412067"/>
    </source>
</evidence>
<keyword evidence="3" id="KW-1185">Reference proteome</keyword>
<reference evidence="2 3" key="1">
    <citation type="journal article" date="2022" name="Nat. Plants">
        <title>Genomes of leafy and leafless Platanthera orchids illuminate the evolution of mycoheterotrophy.</title>
        <authorList>
            <person name="Li M.H."/>
            <person name="Liu K.W."/>
            <person name="Li Z."/>
            <person name="Lu H.C."/>
            <person name="Ye Q.L."/>
            <person name="Zhang D."/>
            <person name="Wang J.Y."/>
            <person name="Li Y.F."/>
            <person name="Zhong Z.M."/>
            <person name="Liu X."/>
            <person name="Yu X."/>
            <person name="Liu D.K."/>
            <person name="Tu X.D."/>
            <person name="Liu B."/>
            <person name="Hao Y."/>
            <person name="Liao X.Y."/>
            <person name="Jiang Y.T."/>
            <person name="Sun W.H."/>
            <person name="Chen J."/>
            <person name="Chen Y.Q."/>
            <person name="Ai Y."/>
            <person name="Zhai J.W."/>
            <person name="Wu S.S."/>
            <person name="Zhou Z."/>
            <person name="Hsiao Y.Y."/>
            <person name="Wu W.L."/>
            <person name="Chen Y.Y."/>
            <person name="Lin Y.F."/>
            <person name="Hsu J.L."/>
            <person name="Li C.Y."/>
            <person name="Wang Z.W."/>
            <person name="Zhao X."/>
            <person name="Zhong W.Y."/>
            <person name="Ma X.K."/>
            <person name="Ma L."/>
            <person name="Huang J."/>
            <person name="Chen G.Z."/>
            <person name="Huang M.Z."/>
            <person name="Huang L."/>
            <person name="Peng D.H."/>
            <person name="Luo Y.B."/>
            <person name="Zou S.Q."/>
            <person name="Chen S.P."/>
            <person name="Lan S."/>
            <person name="Tsai W.C."/>
            <person name="Van de Peer Y."/>
            <person name="Liu Z.J."/>
        </authorList>
    </citation>
    <scope>NUCLEOTIDE SEQUENCE [LARGE SCALE GENOMIC DNA]</scope>
    <source>
        <strain evidence="2">Lor288</strain>
    </source>
</reference>